<proteinExistence type="predicted"/>
<evidence type="ECO:0000313" key="3">
    <source>
        <dbReference type="Proteomes" id="UP000292702"/>
    </source>
</evidence>
<feature type="domain" description="Rad60/SUMO-like" evidence="1">
    <location>
        <begin position="22"/>
        <end position="87"/>
    </location>
</feature>
<accession>A0A4R0RFJ2</accession>
<dbReference type="Pfam" id="PF11976">
    <property type="entry name" value="Rad60-SLD"/>
    <property type="match status" value="1"/>
</dbReference>
<organism evidence="2 3">
    <name type="scientific">Steccherinum ochraceum</name>
    <dbReference type="NCBI Taxonomy" id="92696"/>
    <lineage>
        <taxon>Eukaryota</taxon>
        <taxon>Fungi</taxon>
        <taxon>Dikarya</taxon>
        <taxon>Basidiomycota</taxon>
        <taxon>Agaricomycotina</taxon>
        <taxon>Agaricomycetes</taxon>
        <taxon>Polyporales</taxon>
        <taxon>Steccherinaceae</taxon>
        <taxon>Steccherinum</taxon>
    </lineage>
</organism>
<protein>
    <recommendedName>
        <fullName evidence="1">Rad60/SUMO-like domain-containing protein</fullName>
    </recommendedName>
</protein>
<dbReference type="InterPro" id="IPR022617">
    <property type="entry name" value="Rad60/SUMO-like_dom"/>
</dbReference>
<sequence>MSDGQDDVKPASEDVKPKMTIVVSFNDDQLSFKIKPSTPFKKVFEAAAERFNVGHDVLVFHFEGVRVRPENTPLDFPEMEEGSVIDANLHQVGGGLILKASL</sequence>
<comment type="caution">
    <text evidence="2">The sequence shown here is derived from an EMBL/GenBank/DDBJ whole genome shotgun (WGS) entry which is preliminary data.</text>
</comment>
<dbReference type="Gene3D" id="3.10.20.90">
    <property type="entry name" value="Phosphatidylinositol 3-kinase Catalytic Subunit, Chain A, domain 1"/>
    <property type="match status" value="1"/>
</dbReference>
<dbReference type="OrthoDB" id="442921at2759"/>
<dbReference type="Proteomes" id="UP000292702">
    <property type="component" value="Unassembled WGS sequence"/>
</dbReference>
<evidence type="ECO:0000313" key="2">
    <source>
        <dbReference type="EMBL" id="TCD66052.1"/>
    </source>
</evidence>
<dbReference type="InterPro" id="IPR029071">
    <property type="entry name" value="Ubiquitin-like_domsf"/>
</dbReference>
<dbReference type="AlphaFoldDB" id="A0A4R0RFJ2"/>
<dbReference type="STRING" id="92696.A0A4R0RFJ2"/>
<reference evidence="2 3" key="1">
    <citation type="submission" date="2018-11" db="EMBL/GenBank/DDBJ databases">
        <title>Genome assembly of Steccherinum ochraceum LE-BIN_3174, the white-rot fungus of the Steccherinaceae family (The Residual Polyporoid clade, Polyporales, Basidiomycota).</title>
        <authorList>
            <person name="Fedorova T.V."/>
            <person name="Glazunova O.A."/>
            <person name="Landesman E.O."/>
            <person name="Moiseenko K.V."/>
            <person name="Psurtseva N.V."/>
            <person name="Savinova O.S."/>
            <person name="Shakhova N.V."/>
            <person name="Tyazhelova T.V."/>
            <person name="Vasina D.V."/>
        </authorList>
    </citation>
    <scope>NUCLEOTIDE SEQUENCE [LARGE SCALE GENOMIC DNA]</scope>
    <source>
        <strain evidence="2 3">LE-BIN_3174</strain>
    </source>
</reference>
<name>A0A4R0RFJ2_9APHY</name>
<dbReference type="SUPFAM" id="SSF54236">
    <property type="entry name" value="Ubiquitin-like"/>
    <property type="match status" value="1"/>
</dbReference>
<dbReference type="EMBL" id="RWJN01000151">
    <property type="protein sequence ID" value="TCD66052.1"/>
    <property type="molecule type" value="Genomic_DNA"/>
</dbReference>
<evidence type="ECO:0000259" key="1">
    <source>
        <dbReference type="Pfam" id="PF11976"/>
    </source>
</evidence>
<gene>
    <name evidence="2" type="ORF">EIP91_001860</name>
</gene>
<dbReference type="CDD" id="cd01763">
    <property type="entry name" value="Ubl_SUMO_like"/>
    <property type="match status" value="1"/>
</dbReference>
<keyword evidence="3" id="KW-1185">Reference proteome</keyword>